<name>A0ABY7MLY9_9BRAD</name>
<reference evidence="1" key="1">
    <citation type="submission" date="2021-12" db="EMBL/GenBank/DDBJ databases">
        <title>Bradyrhizobium xenonodulans sp. nov.</title>
        <authorList>
            <person name="Claassens R."/>
            <person name="Venter S.N."/>
            <person name="Beukes C.W."/>
            <person name="Stepkowski T."/>
            <person name="Steenkamp E.T."/>
        </authorList>
    </citation>
    <scope>NUCLEOTIDE SEQUENCE</scope>
    <source>
        <strain evidence="1">14AB</strain>
    </source>
</reference>
<gene>
    <name evidence="1" type="ORF">I3J27_02995</name>
</gene>
<dbReference type="RefSeq" id="WP_270165042.1">
    <property type="nucleotide sequence ID" value="NZ_CP089391.1"/>
</dbReference>
<dbReference type="EMBL" id="CP089391">
    <property type="protein sequence ID" value="WBL79408.1"/>
    <property type="molecule type" value="Genomic_DNA"/>
</dbReference>
<organism evidence="1 2">
    <name type="scientific">Bradyrhizobium xenonodulans</name>
    <dbReference type="NCBI Taxonomy" id="2736875"/>
    <lineage>
        <taxon>Bacteria</taxon>
        <taxon>Pseudomonadati</taxon>
        <taxon>Pseudomonadota</taxon>
        <taxon>Alphaproteobacteria</taxon>
        <taxon>Hyphomicrobiales</taxon>
        <taxon>Nitrobacteraceae</taxon>
        <taxon>Bradyrhizobium</taxon>
    </lineage>
</organism>
<proteinExistence type="predicted"/>
<accession>A0ABY7MLY9</accession>
<keyword evidence="2" id="KW-1185">Reference proteome</keyword>
<dbReference type="Proteomes" id="UP001179614">
    <property type="component" value="Chromosome"/>
</dbReference>
<evidence type="ECO:0000313" key="1">
    <source>
        <dbReference type="EMBL" id="WBL79408.1"/>
    </source>
</evidence>
<protein>
    <submittedName>
        <fullName evidence="1">Uncharacterized protein</fullName>
    </submittedName>
</protein>
<evidence type="ECO:0000313" key="2">
    <source>
        <dbReference type="Proteomes" id="UP001179614"/>
    </source>
</evidence>
<sequence length="224" mass="25273">MFEAAHFVSAELGMAATEALPYEAQWLLLITLLNEDVSVARTRGKLRDWFTATSFYEALKGRPDHALVRMIEEIVSQLKIGEEIAAPPQDIRPTELVTKRFLRGKATSVAYVQLLIRNGLFSNLPLTDVPYEQFVPIVDRETLSSAFGRHVHSARTIGNVVYIPANIFRRLNGNPLNLYDLDPELLSAQFISRRFLQQIRKGEVRPALVVRASLIRSAADRKSD</sequence>